<name>A0A1H1YPP9_9BRAD</name>
<dbReference type="AlphaFoldDB" id="A0A1H1YPP9"/>
<dbReference type="RefSeq" id="WP_167558562.1">
    <property type="nucleotide sequence ID" value="NZ_LT629750.1"/>
</dbReference>
<evidence type="ECO:0000256" key="1">
    <source>
        <dbReference type="SAM" id="MobiDB-lite"/>
    </source>
</evidence>
<evidence type="ECO:0000313" key="3">
    <source>
        <dbReference type="Proteomes" id="UP000243904"/>
    </source>
</evidence>
<sequence length="190" mass="20564">MCGIIASTEGRTNIGISDEQPNNIFSVLSLTNLFLGSDRSWGIFCRPSRDLARFLYVPIVKKVNDATFGEKEGNAVREKIVSLNRFKGHMSAISLVALCVLSSTTVVSASGNKLVAEVDDVCAPIGRTEDGKLIYSLKCTIIPKVDSQNEQLGSEQVEKNTQSHGGLFGWSLQNRQDEPGARPAIPPSPN</sequence>
<proteinExistence type="predicted"/>
<feature type="region of interest" description="Disordered" evidence="1">
    <location>
        <begin position="164"/>
        <end position="190"/>
    </location>
</feature>
<organism evidence="2 3">
    <name type="scientific">Bradyrhizobium canariense</name>
    <dbReference type="NCBI Taxonomy" id="255045"/>
    <lineage>
        <taxon>Bacteria</taxon>
        <taxon>Pseudomonadati</taxon>
        <taxon>Pseudomonadota</taxon>
        <taxon>Alphaproteobacteria</taxon>
        <taxon>Hyphomicrobiales</taxon>
        <taxon>Nitrobacteraceae</taxon>
        <taxon>Bradyrhizobium</taxon>
    </lineage>
</organism>
<accession>A0A1H1YPP9</accession>
<dbReference type="Proteomes" id="UP000243904">
    <property type="component" value="Chromosome I"/>
</dbReference>
<gene>
    <name evidence="2" type="ORF">SAMN05444158_4946</name>
</gene>
<keyword evidence="3" id="KW-1185">Reference proteome</keyword>
<dbReference type="EMBL" id="LT629750">
    <property type="protein sequence ID" value="SDT23414.1"/>
    <property type="molecule type" value="Genomic_DNA"/>
</dbReference>
<protein>
    <submittedName>
        <fullName evidence="2">Uncharacterized protein</fullName>
    </submittedName>
</protein>
<evidence type="ECO:0000313" key="2">
    <source>
        <dbReference type="EMBL" id="SDT23414.1"/>
    </source>
</evidence>
<reference evidence="3" key="1">
    <citation type="submission" date="2016-10" db="EMBL/GenBank/DDBJ databases">
        <authorList>
            <person name="Varghese N."/>
            <person name="Submissions S."/>
        </authorList>
    </citation>
    <scope>NUCLEOTIDE SEQUENCE [LARGE SCALE GENOMIC DNA]</scope>
    <source>
        <strain evidence="3">GAS369</strain>
    </source>
</reference>